<evidence type="ECO:0000256" key="7">
    <source>
        <dbReference type="ARBA" id="ARBA00022825"/>
    </source>
</evidence>
<dbReference type="InterPro" id="IPR023827">
    <property type="entry name" value="Peptidase_S8_Asp-AS"/>
</dbReference>
<evidence type="ECO:0000256" key="8">
    <source>
        <dbReference type="ARBA" id="ARBA00022837"/>
    </source>
</evidence>
<name>A0A1S2LPK0_9BACI</name>
<dbReference type="GO" id="GO:0006508">
    <property type="term" value="P:proteolysis"/>
    <property type="evidence" value="ECO:0007669"/>
    <property type="project" value="UniProtKB-KW"/>
</dbReference>
<dbReference type="PRINTS" id="PR00723">
    <property type="entry name" value="SUBTILISIN"/>
</dbReference>
<proteinExistence type="inferred from homology"/>
<sequence>MGHSNMDHSEMDHSNMENPVMDKPLPNTKDQKEVKQQEFSNAVSDWHNQDIKGSDVKVAVLDTGIDKDNKDLIYVKGVNFVGDNKDNYDDDNGHGTKITGIIGARENDFNLLGIAPNSDLYIAKVADKNGAVQVENLIKGINWAINEDVQIINISLELPEDHKKLHTAIKKAHQKGIVVIASSGNIKFPGDKQLSYPGSYSEVINVGMLNIAGEIYSQEFEDKKVDVYAPGEDIFSLYLNDKMTLDTGVSYATAYTSGYAALLINNYQKQSEDYDIKKIKGELQNYLKPTK</sequence>
<keyword evidence="6 9" id="KW-0378">Hydrolase</keyword>
<dbReference type="Pfam" id="PF00082">
    <property type="entry name" value="Peptidase_S8"/>
    <property type="match status" value="1"/>
</dbReference>
<protein>
    <recommendedName>
        <fullName evidence="11">Peptidase S8/S53 domain-containing protein</fullName>
    </recommendedName>
</protein>
<evidence type="ECO:0000256" key="2">
    <source>
        <dbReference type="ARBA" id="ARBA00004613"/>
    </source>
</evidence>
<keyword evidence="13" id="KW-1185">Reference proteome</keyword>
<dbReference type="PROSITE" id="PS00137">
    <property type="entry name" value="SUBTILASE_HIS"/>
    <property type="match status" value="1"/>
</dbReference>
<dbReference type="EMBL" id="MLQR01000020">
    <property type="protein sequence ID" value="OIJ14411.1"/>
    <property type="molecule type" value="Genomic_DNA"/>
</dbReference>
<dbReference type="RefSeq" id="WP_071309212.1">
    <property type="nucleotide sequence ID" value="NZ_MLQR01000020.1"/>
</dbReference>
<feature type="compositionally biased region" description="Basic and acidic residues" evidence="10">
    <location>
        <begin position="1"/>
        <end position="15"/>
    </location>
</feature>
<comment type="caution">
    <text evidence="12">The sequence shown here is derived from an EMBL/GenBank/DDBJ whole genome shotgun (WGS) entry which is preliminary data.</text>
</comment>
<comment type="subcellular location">
    <subcellularLocation>
        <location evidence="2">Secreted</location>
    </subcellularLocation>
</comment>
<feature type="region of interest" description="Disordered" evidence="10">
    <location>
        <begin position="1"/>
        <end position="36"/>
    </location>
</feature>
<evidence type="ECO:0000313" key="12">
    <source>
        <dbReference type="EMBL" id="OIJ14411.1"/>
    </source>
</evidence>
<evidence type="ECO:0000256" key="3">
    <source>
        <dbReference type="ARBA" id="ARBA00011073"/>
    </source>
</evidence>
<evidence type="ECO:0000256" key="6">
    <source>
        <dbReference type="ARBA" id="ARBA00022801"/>
    </source>
</evidence>
<dbReference type="InterPro" id="IPR000209">
    <property type="entry name" value="Peptidase_S8/S53_dom"/>
</dbReference>
<feature type="active site" description="Charge relay system" evidence="9">
    <location>
        <position position="94"/>
    </location>
</feature>
<comment type="similarity">
    <text evidence="3 9">Belongs to the peptidase S8 family.</text>
</comment>
<dbReference type="InterPro" id="IPR036852">
    <property type="entry name" value="Peptidase_S8/S53_dom_sf"/>
</dbReference>
<organism evidence="12 13">
    <name type="scientific">Anaerobacillus alkalilacustris</name>
    <dbReference type="NCBI Taxonomy" id="393763"/>
    <lineage>
        <taxon>Bacteria</taxon>
        <taxon>Bacillati</taxon>
        <taxon>Bacillota</taxon>
        <taxon>Bacilli</taxon>
        <taxon>Bacillales</taxon>
        <taxon>Bacillaceae</taxon>
        <taxon>Anaerobacillus</taxon>
    </lineage>
</organism>
<dbReference type="GO" id="GO:0005576">
    <property type="term" value="C:extracellular region"/>
    <property type="evidence" value="ECO:0007669"/>
    <property type="project" value="UniProtKB-SubCell"/>
</dbReference>
<dbReference type="PANTHER" id="PTHR43806:SF11">
    <property type="entry name" value="CEREVISIN-RELATED"/>
    <property type="match status" value="1"/>
</dbReference>
<dbReference type="InterPro" id="IPR050131">
    <property type="entry name" value="Peptidase_S8_subtilisin-like"/>
</dbReference>
<evidence type="ECO:0000256" key="5">
    <source>
        <dbReference type="ARBA" id="ARBA00022670"/>
    </source>
</evidence>
<accession>A0A1S2LPK0</accession>
<dbReference type="PANTHER" id="PTHR43806">
    <property type="entry name" value="PEPTIDASE S8"/>
    <property type="match status" value="1"/>
</dbReference>
<keyword evidence="8" id="KW-0106">Calcium</keyword>
<feature type="active site" description="Charge relay system" evidence="9">
    <location>
        <position position="250"/>
    </location>
</feature>
<feature type="active site" description="Charge relay system" evidence="9">
    <location>
        <position position="62"/>
    </location>
</feature>
<evidence type="ECO:0000256" key="9">
    <source>
        <dbReference type="PROSITE-ProRule" id="PRU01240"/>
    </source>
</evidence>
<dbReference type="AlphaFoldDB" id="A0A1S2LPK0"/>
<dbReference type="GO" id="GO:0004252">
    <property type="term" value="F:serine-type endopeptidase activity"/>
    <property type="evidence" value="ECO:0007669"/>
    <property type="project" value="UniProtKB-UniRule"/>
</dbReference>
<evidence type="ECO:0000259" key="11">
    <source>
        <dbReference type="Pfam" id="PF00082"/>
    </source>
</evidence>
<dbReference type="InterPro" id="IPR015500">
    <property type="entry name" value="Peptidase_S8_subtilisin-rel"/>
</dbReference>
<comment type="cofactor">
    <cofactor evidence="1">
        <name>Ca(2+)</name>
        <dbReference type="ChEBI" id="CHEBI:29108"/>
    </cofactor>
</comment>
<dbReference type="SUPFAM" id="SSF52743">
    <property type="entry name" value="Subtilisin-like"/>
    <property type="match status" value="1"/>
</dbReference>
<feature type="domain" description="Peptidase S8/S53" evidence="11">
    <location>
        <begin position="53"/>
        <end position="277"/>
    </location>
</feature>
<evidence type="ECO:0000256" key="10">
    <source>
        <dbReference type="SAM" id="MobiDB-lite"/>
    </source>
</evidence>
<gene>
    <name evidence="12" type="ORF">BKP37_08700</name>
</gene>
<keyword evidence="4" id="KW-0964">Secreted</keyword>
<evidence type="ECO:0000256" key="4">
    <source>
        <dbReference type="ARBA" id="ARBA00022525"/>
    </source>
</evidence>
<evidence type="ECO:0000256" key="1">
    <source>
        <dbReference type="ARBA" id="ARBA00001913"/>
    </source>
</evidence>
<keyword evidence="5 9" id="KW-0645">Protease</keyword>
<keyword evidence="7 9" id="KW-0720">Serine protease</keyword>
<evidence type="ECO:0000313" key="13">
    <source>
        <dbReference type="Proteomes" id="UP000179524"/>
    </source>
</evidence>
<reference evidence="12 13" key="1">
    <citation type="submission" date="2016-10" db="EMBL/GenBank/DDBJ databases">
        <title>Draft genome sequences of four alkaliphilic bacteria belonging to the Anaerobacillus genus.</title>
        <authorList>
            <person name="Bassil N.M."/>
            <person name="Lloyd J.R."/>
        </authorList>
    </citation>
    <scope>NUCLEOTIDE SEQUENCE [LARGE SCALE GENOMIC DNA]</scope>
    <source>
        <strain evidence="12 13">DSM 18345</strain>
    </source>
</reference>
<dbReference type="PROSITE" id="PS00136">
    <property type="entry name" value="SUBTILASE_ASP"/>
    <property type="match status" value="1"/>
</dbReference>
<dbReference type="PROSITE" id="PS51892">
    <property type="entry name" value="SUBTILASE"/>
    <property type="match status" value="1"/>
</dbReference>
<dbReference type="Proteomes" id="UP000179524">
    <property type="component" value="Unassembled WGS sequence"/>
</dbReference>
<dbReference type="InterPro" id="IPR022398">
    <property type="entry name" value="Peptidase_S8_His-AS"/>
</dbReference>
<dbReference type="Gene3D" id="3.40.50.200">
    <property type="entry name" value="Peptidase S8/S53 domain"/>
    <property type="match status" value="1"/>
</dbReference>